<dbReference type="Gene3D" id="3.40.50.2000">
    <property type="entry name" value="Glycogen Phosphorylase B"/>
    <property type="match status" value="2"/>
</dbReference>
<dbReference type="PANTHER" id="PTHR12526">
    <property type="entry name" value="GLYCOSYLTRANSFERASE"/>
    <property type="match status" value="1"/>
</dbReference>
<gene>
    <name evidence="3" type="ORF">J2X05_000664</name>
</gene>
<dbReference type="Pfam" id="PF00534">
    <property type="entry name" value="Glycos_transf_1"/>
    <property type="match status" value="1"/>
</dbReference>
<dbReference type="InterPro" id="IPR001296">
    <property type="entry name" value="Glyco_trans_1"/>
</dbReference>
<name>A0ABU1UU05_9GAMM</name>
<feature type="domain" description="Glycosyl transferase family 1" evidence="1">
    <location>
        <begin position="212"/>
        <end position="377"/>
    </location>
</feature>
<feature type="domain" description="Glycosyltransferase subfamily 4-like N-terminal" evidence="2">
    <location>
        <begin position="103"/>
        <end position="196"/>
    </location>
</feature>
<dbReference type="Pfam" id="PF13439">
    <property type="entry name" value="Glyco_transf_4"/>
    <property type="match status" value="1"/>
</dbReference>
<evidence type="ECO:0000259" key="2">
    <source>
        <dbReference type="Pfam" id="PF13439"/>
    </source>
</evidence>
<sequence length="403" mass="44958">MSQQQKPSILIIEQGQSFGGAIISLSQTIACFKKIDPLLITFMPLEASAPWVKNFSHVRLTDHFNYKARNSFTDVCKSRIPTRLLKKLFFKGYALASVIGEILLAHKIARIGRKHQVRLVHCNNGVTNLSWRVAKIMQLPLVYHFRGADSANTYTDEICHAAAKYIAITHFLAEEFSRKLSVPLEKISLIYDPVDHHIFDQISATAVVCARQAMNADPGDVVYLIAARVIAFKGQLEFLQCALPLLRANEKFKIAIMGDNADESPDYFQQIKQFILDHQLQQQVVMLGFQADPMPFIKAADVIMHFSLGPEGFGRSIIEAWAAKKPIIATAIGGPIELIDDGKDGYLVDPNNIDQCRDRIKNLLNNALLRESMGNAGFARVLDSFTQEAIAAQLENALLELIP</sequence>
<dbReference type="SUPFAM" id="SSF53756">
    <property type="entry name" value="UDP-Glycosyltransferase/glycogen phosphorylase"/>
    <property type="match status" value="1"/>
</dbReference>
<accession>A0ABU1UU05</accession>
<reference evidence="3 4" key="1">
    <citation type="submission" date="2023-07" db="EMBL/GenBank/DDBJ databases">
        <title>Sorghum-associated microbial communities from plants grown in Nebraska, USA.</title>
        <authorList>
            <person name="Schachtman D."/>
        </authorList>
    </citation>
    <scope>NUCLEOTIDE SEQUENCE [LARGE SCALE GENOMIC DNA]</scope>
    <source>
        <strain evidence="3 4">BE190</strain>
    </source>
</reference>
<protein>
    <submittedName>
        <fullName evidence="3">Glycosyltransferase involved in cell wall biosynthesis</fullName>
    </submittedName>
</protein>
<comment type="caution">
    <text evidence="3">The sequence shown here is derived from an EMBL/GenBank/DDBJ whole genome shotgun (WGS) entry which is preliminary data.</text>
</comment>
<evidence type="ECO:0000313" key="4">
    <source>
        <dbReference type="Proteomes" id="UP001253595"/>
    </source>
</evidence>
<evidence type="ECO:0000313" key="3">
    <source>
        <dbReference type="EMBL" id="MDR7088661.1"/>
    </source>
</evidence>
<organism evidence="3 4">
    <name type="scientific">Cellvibrio fibrivorans</name>
    <dbReference type="NCBI Taxonomy" id="126350"/>
    <lineage>
        <taxon>Bacteria</taxon>
        <taxon>Pseudomonadati</taxon>
        <taxon>Pseudomonadota</taxon>
        <taxon>Gammaproteobacteria</taxon>
        <taxon>Cellvibrionales</taxon>
        <taxon>Cellvibrionaceae</taxon>
        <taxon>Cellvibrio</taxon>
    </lineage>
</organism>
<proteinExistence type="predicted"/>
<dbReference type="EMBL" id="JAVDVX010000001">
    <property type="protein sequence ID" value="MDR7088661.1"/>
    <property type="molecule type" value="Genomic_DNA"/>
</dbReference>
<dbReference type="Proteomes" id="UP001253595">
    <property type="component" value="Unassembled WGS sequence"/>
</dbReference>
<keyword evidence="4" id="KW-1185">Reference proteome</keyword>
<dbReference type="CDD" id="cd03801">
    <property type="entry name" value="GT4_PimA-like"/>
    <property type="match status" value="1"/>
</dbReference>
<evidence type="ECO:0000259" key="1">
    <source>
        <dbReference type="Pfam" id="PF00534"/>
    </source>
</evidence>
<dbReference type="InterPro" id="IPR028098">
    <property type="entry name" value="Glyco_trans_4-like_N"/>
</dbReference>
<dbReference type="RefSeq" id="WP_310068570.1">
    <property type="nucleotide sequence ID" value="NZ_JAVDVX010000001.1"/>
</dbReference>